<feature type="transmembrane region" description="Helical" evidence="1">
    <location>
        <begin position="37"/>
        <end position="55"/>
    </location>
</feature>
<dbReference type="AlphaFoldDB" id="A0A397U154"/>
<dbReference type="Proteomes" id="UP000266673">
    <property type="component" value="Unassembled WGS sequence"/>
</dbReference>
<evidence type="ECO:0000313" key="2">
    <source>
        <dbReference type="EMBL" id="RIB03920.1"/>
    </source>
</evidence>
<proteinExistence type="predicted"/>
<reference evidence="2 3" key="1">
    <citation type="submission" date="2018-06" db="EMBL/GenBank/DDBJ databases">
        <title>Comparative genomics reveals the genomic features of Rhizophagus irregularis, R. cerebriforme, R. diaphanum and Gigaspora rosea, and their symbiotic lifestyle signature.</title>
        <authorList>
            <person name="Morin E."/>
            <person name="San Clemente H."/>
            <person name="Chen E.C.H."/>
            <person name="De La Providencia I."/>
            <person name="Hainaut M."/>
            <person name="Kuo A."/>
            <person name="Kohler A."/>
            <person name="Murat C."/>
            <person name="Tang N."/>
            <person name="Roy S."/>
            <person name="Loubradou J."/>
            <person name="Henrissat B."/>
            <person name="Grigoriev I.V."/>
            <person name="Corradi N."/>
            <person name="Roux C."/>
            <person name="Martin F.M."/>
        </authorList>
    </citation>
    <scope>NUCLEOTIDE SEQUENCE [LARGE SCALE GENOMIC DNA]</scope>
    <source>
        <strain evidence="2 3">DAOM 194757</strain>
    </source>
</reference>
<sequence length="204" mass="23931">MTKIAYYVLLCFFSPLLIIVLLALLGVYFFWGILLSPIWLAILLVFFTYFGYKLIRERYFNVKMKFPTEFSEETKRQVALWGNIIQNKHKYDDEEIFCNDPLLIIEYNQPGLVPRNITEANVANVIRGTQHYIPITFPAQFLQQSNSVFAFNSMQTLDLALRDLYNNYHNTVTGRQDPIVGRVFVVEFRRAGTFEASEKFHIFD</sequence>
<dbReference type="OrthoDB" id="2344619at2759"/>
<evidence type="ECO:0000313" key="3">
    <source>
        <dbReference type="Proteomes" id="UP000266673"/>
    </source>
</evidence>
<evidence type="ECO:0000256" key="1">
    <source>
        <dbReference type="SAM" id="Phobius"/>
    </source>
</evidence>
<organism evidence="2 3">
    <name type="scientific">Gigaspora rosea</name>
    <dbReference type="NCBI Taxonomy" id="44941"/>
    <lineage>
        <taxon>Eukaryota</taxon>
        <taxon>Fungi</taxon>
        <taxon>Fungi incertae sedis</taxon>
        <taxon>Mucoromycota</taxon>
        <taxon>Glomeromycotina</taxon>
        <taxon>Glomeromycetes</taxon>
        <taxon>Diversisporales</taxon>
        <taxon>Gigasporaceae</taxon>
        <taxon>Gigaspora</taxon>
    </lineage>
</organism>
<comment type="caution">
    <text evidence="2">The sequence shown here is derived from an EMBL/GenBank/DDBJ whole genome shotgun (WGS) entry which is preliminary data.</text>
</comment>
<keyword evidence="1" id="KW-0812">Transmembrane</keyword>
<keyword evidence="1" id="KW-1133">Transmembrane helix</keyword>
<gene>
    <name evidence="2" type="ORF">C2G38_2254697</name>
</gene>
<name>A0A397U154_9GLOM</name>
<feature type="transmembrane region" description="Helical" evidence="1">
    <location>
        <begin position="7"/>
        <end position="31"/>
    </location>
</feature>
<accession>A0A397U154</accession>
<keyword evidence="1" id="KW-0472">Membrane</keyword>
<keyword evidence="3" id="KW-1185">Reference proteome</keyword>
<dbReference type="EMBL" id="QKWP01002295">
    <property type="protein sequence ID" value="RIB03920.1"/>
    <property type="molecule type" value="Genomic_DNA"/>
</dbReference>
<protein>
    <submittedName>
        <fullName evidence="2">Uncharacterized protein</fullName>
    </submittedName>
</protein>